<evidence type="ECO:0000256" key="1">
    <source>
        <dbReference type="ARBA" id="ARBA00009995"/>
    </source>
</evidence>
<proteinExistence type="inferred from homology"/>
<dbReference type="EMBL" id="JPKZ01000635">
    <property type="protein sequence ID" value="KHN86291.1"/>
    <property type="molecule type" value="Genomic_DNA"/>
</dbReference>
<keyword evidence="8" id="KW-0732">Signal</keyword>
<dbReference type="GO" id="GO:0015020">
    <property type="term" value="F:glucuronosyltransferase activity"/>
    <property type="evidence" value="ECO:0007669"/>
    <property type="project" value="UniProtKB-EC"/>
</dbReference>
<evidence type="ECO:0000313" key="10">
    <source>
        <dbReference type="Proteomes" id="UP000031036"/>
    </source>
</evidence>
<evidence type="ECO:0000256" key="5">
    <source>
        <dbReference type="ARBA" id="ARBA00047475"/>
    </source>
</evidence>
<organism evidence="9 10">
    <name type="scientific">Toxocara canis</name>
    <name type="common">Canine roundworm</name>
    <dbReference type="NCBI Taxonomy" id="6265"/>
    <lineage>
        <taxon>Eukaryota</taxon>
        <taxon>Metazoa</taxon>
        <taxon>Ecdysozoa</taxon>
        <taxon>Nematoda</taxon>
        <taxon>Chromadorea</taxon>
        <taxon>Rhabditida</taxon>
        <taxon>Spirurina</taxon>
        <taxon>Ascaridomorpha</taxon>
        <taxon>Ascaridoidea</taxon>
        <taxon>Toxocaridae</taxon>
        <taxon>Toxocara</taxon>
    </lineage>
</organism>
<evidence type="ECO:0000256" key="3">
    <source>
        <dbReference type="ARBA" id="ARBA00022676"/>
    </source>
</evidence>
<dbReference type="SUPFAM" id="SSF53756">
    <property type="entry name" value="UDP-Glycosyltransferase/glycogen phosphorylase"/>
    <property type="match status" value="2"/>
</dbReference>
<evidence type="ECO:0000256" key="2">
    <source>
        <dbReference type="ARBA" id="ARBA00012544"/>
    </source>
</evidence>
<feature type="chain" id="PRO_5002078557" description="glucuronosyltransferase" evidence="8">
    <location>
        <begin position="20"/>
        <end position="599"/>
    </location>
</feature>
<dbReference type="OrthoDB" id="5835829at2759"/>
<accession>A0A0B2VRZ1</accession>
<evidence type="ECO:0000256" key="4">
    <source>
        <dbReference type="ARBA" id="ARBA00022679"/>
    </source>
</evidence>
<gene>
    <name evidence="9" type="primary">ugt-47</name>
    <name evidence="9" type="ORF">Tcan_13148</name>
</gene>
<dbReference type="CDD" id="cd03784">
    <property type="entry name" value="GT1_Gtf-like"/>
    <property type="match status" value="1"/>
</dbReference>
<sequence>MNLASILSLLPWIIAASEAYNIALFVPAMAASQVIWNIRVGEELAKAGHKITLIHLRIANITLHETKVMDGIEQWRVDAFAVDYAEIESKHSKMIFRDYSFFEPEVRGMLSLMTNAFIDGCELILQNVQFMERLKAAKFDVAFAPMYEFCPIGLIHAANVPTWIWLNSGQLMDIVAEYIGVPSPPSYVPIILQNVQFMERLKAAKFDVAFAPMYEFCPIGLIHAANVPTWIWLNSGQLMDIVAEYIGVPSPPSYVPMMMADSSDEMTFIERLKSFIGRIITPIIADRMLISHQTKLFRKYIDPHFPDLVDLAKLCPLVMVNSNELYNLPRPTLHKIVYIGGLGMKNQDAKPLNGQFKEIADNAKRIAVMTFGSHANSSAMPQSWKKAFLESFRKFPDVDFIVRYTAKDLIGKTSNNVHLKSWIPQSDLLQHKKTVLLITHGGYNSLQEAINSGVPLLTIPLFGDQPGNAKLAVKRGFGYSLTKSDITTEKVTKALQAVLQNPSYMESAVRMQNMVRKKPSQPERLLVRWTEFIAEFKQLPNLVPYGTKLNFIQYHCIDVIAFLSFITAIVVFVVVKVVRFTCCFVYKKVKGDTRKRKAE</sequence>
<feature type="signal peptide" evidence="8">
    <location>
        <begin position="1"/>
        <end position="19"/>
    </location>
</feature>
<evidence type="ECO:0000256" key="6">
    <source>
        <dbReference type="RuleBase" id="RU003718"/>
    </source>
</evidence>
<dbReference type="PANTHER" id="PTHR48043:SF145">
    <property type="entry name" value="FI06409P-RELATED"/>
    <property type="match status" value="1"/>
</dbReference>
<dbReference type="InterPro" id="IPR050271">
    <property type="entry name" value="UDP-glycosyltransferase"/>
</dbReference>
<dbReference type="InterPro" id="IPR002213">
    <property type="entry name" value="UDP_glucos_trans"/>
</dbReference>
<reference evidence="9 10" key="1">
    <citation type="submission" date="2014-11" db="EMBL/GenBank/DDBJ databases">
        <title>Genetic blueprint of the zoonotic pathogen Toxocara canis.</title>
        <authorList>
            <person name="Zhu X.-Q."/>
            <person name="Korhonen P.K."/>
            <person name="Cai H."/>
            <person name="Young N.D."/>
            <person name="Nejsum P."/>
            <person name="von Samson-Himmelstjerna G."/>
            <person name="Boag P.R."/>
            <person name="Tan P."/>
            <person name="Li Q."/>
            <person name="Min J."/>
            <person name="Yang Y."/>
            <person name="Wang X."/>
            <person name="Fang X."/>
            <person name="Hall R.S."/>
            <person name="Hofmann A."/>
            <person name="Sternberg P.W."/>
            <person name="Jex A.R."/>
            <person name="Gasser R.B."/>
        </authorList>
    </citation>
    <scope>NUCLEOTIDE SEQUENCE [LARGE SCALE GENOMIC DNA]</scope>
    <source>
        <strain evidence="9">PN_DK_2014</strain>
    </source>
</reference>
<dbReference type="FunFam" id="3.40.50.2000:FF:000021">
    <property type="entry name" value="UDP-glucuronosyltransferase"/>
    <property type="match status" value="1"/>
</dbReference>
<keyword evidence="10" id="KW-1185">Reference proteome</keyword>
<dbReference type="EC" id="2.4.1.17" evidence="2"/>
<protein>
    <recommendedName>
        <fullName evidence="2">glucuronosyltransferase</fullName>
        <ecNumber evidence="2">2.4.1.17</ecNumber>
    </recommendedName>
</protein>
<keyword evidence="3 6" id="KW-0328">Glycosyltransferase</keyword>
<evidence type="ECO:0000256" key="7">
    <source>
        <dbReference type="SAM" id="Phobius"/>
    </source>
</evidence>
<dbReference type="STRING" id="6265.A0A0B2VRZ1"/>
<feature type="transmembrane region" description="Helical" evidence="7">
    <location>
        <begin position="559"/>
        <end position="586"/>
    </location>
</feature>
<keyword evidence="4 6" id="KW-0808">Transferase</keyword>
<comment type="catalytic activity">
    <reaction evidence="5">
        <text>glucuronate acceptor + UDP-alpha-D-glucuronate = acceptor beta-D-glucuronoside + UDP + H(+)</text>
        <dbReference type="Rhea" id="RHEA:21032"/>
        <dbReference type="ChEBI" id="CHEBI:15378"/>
        <dbReference type="ChEBI" id="CHEBI:58052"/>
        <dbReference type="ChEBI" id="CHEBI:58223"/>
        <dbReference type="ChEBI" id="CHEBI:132367"/>
        <dbReference type="ChEBI" id="CHEBI:132368"/>
        <dbReference type="EC" id="2.4.1.17"/>
    </reaction>
</comment>
<dbReference type="AlphaFoldDB" id="A0A0B2VRZ1"/>
<dbReference type="PANTHER" id="PTHR48043">
    <property type="entry name" value="EG:EG0003.4 PROTEIN-RELATED"/>
    <property type="match status" value="1"/>
</dbReference>
<comment type="caution">
    <text evidence="9">The sequence shown here is derived from an EMBL/GenBank/DDBJ whole genome shotgun (WGS) entry which is preliminary data.</text>
</comment>
<evidence type="ECO:0000313" key="9">
    <source>
        <dbReference type="EMBL" id="KHN86291.1"/>
    </source>
</evidence>
<name>A0A0B2VRZ1_TOXCA</name>
<dbReference type="PROSITE" id="PS00375">
    <property type="entry name" value="UDPGT"/>
    <property type="match status" value="1"/>
</dbReference>
<comment type="similarity">
    <text evidence="1 6">Belongs to the UDP-glycosyltransferase family.</text>
</comment>
<keyword evidence="7" id="KW-1133">Transmembrane helix</keyword>
<dbReference type="Gene3D" id="3.40.50.2000">
    <property type="entry name" value="Glycogen Phosphorylase B"/>
    <property type="match status" value="1"/>
</dbReference>
<dbReference type="Proteomes" id="UP000031036">
    <property type="component" value="Unassembled WGS sequence"/>
</dbReference>
<dbReference type="InterPro" id="IPR035595">
    <property type="entry name" value="UDP_glycos_trans_CS"/>
</dbReference>
<keyword evidence="7" id="KW-0812">Transmembrane</keyword>
<dbReference type="OMA" id="CCHKFAK"/>
<dbReference type="Pfam" id="PF00201">
    <property type="entry name" value="UDPGT"/>
    <property type="match status" value="1"/>
</dbReference>
<evidence type="ECO:0000256" key="8">
    <source>
        <dbReference type="SAM" id="SignalP"/>
    </source>
</evidence>
<keyword evidence="7" id="KW-0472">Membrane</keyword>